<proteinExistence type="predicted"/>
<organism evidence="2 3">
    <name type="scientific">Aeoliella straminimaris</name>
    <dbReference type="NCBI Taxonomy" id="2954799"/>
    <lineage>
        <taxon>Bacteria</taxon>
        <taxon>Pseudomonadati</taxon>
        <taxon>Planctomycetota</taxon>
        <taxon>Planctomycetia</taxon>
        <taxon>Pirellulales</taxon>
        <taxon>Lacipirellulaceae</taxon>
        <taxon>Aeoliella</taxon>
    </lineage>
</organism>
<evidence type="ECO:0000256" key="1">
    <source>
        <dbReference type="SAM" id="SignalP"/>
    </source>
</evidence>
<evidence type="ECO:0000313" key="3">
    <source>
        <dbReference type="Proteomes" id="UP001155241"/>
    </source>
</evidence>
<feature type="chain" id="PRO_5040802746" evidence="1">
    <location>
        <begin position="29"/>
        <end position="483"/>
    </location>
</feature>
<dbReference type="EMBL" id="JAMXLR010000076">
    <property type="protein sequence ID" value="MCO6046556.1"/>
    <property type="molecule type" value="Genomic_DNA"/>
</dbReference>
<sequence length="483" mass="51102">MISAPIHGRRIAAWAVAVTLLVPALAQAQVRQALYQPGGQQGQPARRANHWTSGGSEWTNAYGEPVVIPASYCGDGCTPGGMMGYNGMGGCCTGGAGPYPHGAPNGVQMQQPAGGWPGQFSPYAQECEDPCDGRRGLLGKCCFLGLFDAGLMRPIDQCGPHYFDFSAEALYWKRNKPADPEVIFATIGVTDVSAGVDPALALTTNDVEGDWEPGLRLTGRYDLGALSFLEVSYAGLFEWGAVSTLDGAGDIFTGYSNFGLGVDTTGDGVPNIGVDGAGLSSTELANSARLELLSELHNSEISYRRYWVGFNPRVSGTVMAGVRYTRLSEDLNFSTLGPAGSSWTAVRTENDLVGFQAGGDMWVTVRQGCRIGGYGKAGIYNNRCEVATSVTGSALPGGTALENVKADHVSFIGEGGVSIVADILPSWSLRAGYDVLFINTAALAANNFDFYPTVFLGETRNPTLYEESSALYHGANLGLEFVW</sequence>
<dbReference type="Proteomes" id="UP001155241">
    <property type="component" value="Unassembled WGS sequence"/>
</dbReference>
<feature type="signal peptide" evidence="1">
    <location>
        <begin position="1"/>
        <end position="28"/>
    </location>
</feature>
<dbReference type="AlphaFoldDB" id="A0A9X2JI69"/>
<keyword evidence="3" id="KW-1185">Reference proteome</keyword>
<reference evidence="2" key="1">
    <citation type="submission" date="2022-06" db="EMBL/GenBank/DDBJ databases">
        <title>Aeoliella straminimaris, a novel planctomycete from sediments.</title>
        <authorList>
            <person name="Vitorino I.R."/>
            <person name="Lage O.M."/>
        </authorList>
    </citation>
    <scope>NUCLEOTIDE SEQUENCE</scope>
    <source>
        <strain evidence="2">ICT_H6.2</strain>
    </source>
</reference>
<protein>
    <submittedName>
        <fullName evidence="2">Uncharacterized protein</fullName>
    </submittedName>
</protein>
<keyword evidence="1" id="KW-0732">Signal</keyword>
<name>A0A9X2JI69_9BACT</name>
<dbReference type="RefSeq" id="WP_252854670.1">
    <property type="nucleotide sequence ID" value="NZ_JAMXLR010000076.1"/>
</dbReference>
<gene>
    <name evidence="2" type="ORF">NG895_21880</name>
</gene>
<accession>A0A9X2JI69</accession>
<evidence type="ECO:0000313" key="2">
    <source>
        <dbReference type="EMBL" id="MCO6046556.1"/>
    </source>
</evidence>
<comment type="caution">
    <text evidence="2">The sequence shown here is derived from an EMBL/GenBank/DDBJ whole genome shotgun (WGS) entry which is preliminary data.</text>
</comment>